<sequence>VGTHSSPVCHRYVTENWAKKIPPALNLCFTSLALQLTGETQFGYGEAEKVKKKDFWELEKSFDWFGKTMGQVDQQPTSCGLRLNDISRVATCAFASGSQFTLQFSDFFHVYWFRPAPNLCFAGLEQFLPYFYFTWFLIQ</sequence>
<reference evidence="1 2" key="1">
    <citation type="journal article" date="2021" name="BMC Genomics">
        <title>Datura genome reveals duplications of psychoactive alkaloid biosynthetic genes and high mutation rate following tissue culture.</title>
        <authorList>
            <person name="Rajewski A."/>
            <person name="Carter-House D."/>
            <person name="Stajich J."/>
            <person name="Litt A."/>
        </authorList>
    </citation>
    <scope>NUCLEOTIDE SEQUENCE [LARGE SCALE GENOMIC DNA]</scope>
    <source>
        <strain evidence="1">AR-01</strain>
    </source>
</reference>
<name>A0ABS8UZ60_DATST</name>
<gene>
    <name evidence="1" type="ORF">HAX54_024781</name>
</gene>
<proteinExistence type="predicted"/>
<feature type="non-terminal residue" evidence="1">
    <location>
        <position position="1"/>
    </location>
</feature>
<evidence type="ECO:0000313" key="1">
    <source>
        <dbReference type="EMBL" id="MCD9639869.1"/>
    </source>
</evidence>
<keyword evidence="2" id="KW-1185">Reference proteome</keyword>
<dbReference type="EMBL" id="JACEIK010003003">
    <property type="protein sequence ID" value="MCD9639869.1"/>
    <property type="molecule type" value="Genomic_DNA"/>
</dbReference>
<comment type="caution">
    <text evidence="1">The sequence shown here is derived from an EMBL/GenBank/DDBJ whole genome shotgun (WGS) entry which is preliminary data.</text>
</comment>
<protein>
    <submittedName>
        <fullName evidence="1">Uncharacterized protein</fullName>
    </submittedName>
</protein>
<evidence type="ECO:0000313" key="2">
    <source>
        <dbReference type="Proteomes" id="UP000823775"/>
    </source>
</evidence>
<dbReference type="Proteomes" id="UP000823775">
    <property type="component" value="Unassembled WGS sequence"/>
</dbReference>
<accession>A0ABS8UZ60</accession>
<organism evidence="1 2">
    <name type="scientific">Datura stramonium</name>
    <name type="common">Jimsonweed</name>
    <name type="synonym">Common thornapple</name>
    <dbReference type="NCBI Taxonomy" id="4076"/>
    <lineage>
        <taxon>Eukaryota</taxon>
        <taxon>Viridiplantae</taxon>
        <taxon>Streptophyta</taxon>
        <taxon>Embryophyta</taxon>
        <taxon>Tracheophyta</taxon>
        <taxon>Spermatophyta</taxon>
        <taxon>Magnoliopsida</taxon>
        <taxon>eudicotyledons</taxon>
        <taxon>Gunneridae</taxon>
        <taxon>Pentapetalae</taxon>
        <taxon>asterids</taxon>
        <taxon>lamiids</taxon>
        <taxon>Solanales</taxon>
        <taxon>Solanaceae</taxon>
        <taxon>Solanoideae</taxon>
        <taxon>Datureae</taxon>
        <taxon>Datura</taxon>
    </lineage>
</organism>